<dbReference type="PROSITE" id="PS51186">
    <property type="entry name" value="GNAT"/>
    <property type="match status" value="1"/>
</dbReference>
<dbReference type="Pfam" id="PF13420">
    <property type="entry name" value="Acetyltransf_4"/>
    <property type="match status" value="1"/>
</dbReference>
<dbReference type="InterPro" id="IPR016181">
    <property type="entry name" value="Acyl_CoA_acyltransferase"/>
</dbReference>
<gene>
    <name evidence="2" type="ORF">SAMN05192568_101463</name>
</gene>
<evidence type="ECO:0000313" key="3">
    <source>
        <dbReference type="Proteomes" id="UP000199048"/>
    </source>
</evidence>
<keyword evidence="3" id="KW-1185">Reference proteome</keyword>
<keyword evidence="2" id="KW-0808">Transferase</keyword>
<dbReference type="Gene3D" id="3.40.630.30">
    <property type="match status" value="1"/>
</dbReference>
<organism evidence="2 3">
    <name type="scientific">Methylobacterium pseudosasicola</name>
    <dbReference type="NCBI Taxonomy" id="582667"/>
    <lineage>
        <taxon>Bacteria</taxon>
        <taxon>Pseudomonadati</taxon>
        <taxon>Pseudomonadota</taxon>
        <taxon>Alphaproteobacteria</taxon>
        <taxon>Hyphomicrobiales</taxon>
        <taxon>Methylobacteriaceae</taxon>
        <taxon>Methylobacterium</taxon>
    </lineage>
</organism>
<dbReference type="SUPFAM" id="SSF55729">
    <property type="entry name" value="Acyl-CoA N-acyltransferases (Nat)"/>
    <property type="match status" value="1"/>
</dbReference>
<accession>A0A1I4LQV0</accession>
<dbReference type="CDD" id="cd04301">
    <property type="entry name" value="NAT_SF"/>
    <property type="match status" value="1"/>
</dbReference>
<evidence type="ECO:0000313" key="2">
    <source>
        <dbReference type="EMBL" id="SFL93478.1"/>
    </source>
</evidence>
<dbReference type="EMBL" id="FOTK01000014">
    <property type="protein sequence ID" value="SFL93478.1"/>
    <property type="molecule type" value="Genomic_DNA"/>
</dbReference>
<dbReference type="AlphaFoldDB" id="A0A1I4LQV0"/>
<dbReference type="PANTHER" id="PTHR43072">
    <property type="entry name" value="N-ACETYLTRANSFERASE"/>
    <property type="match status" value="1"/>
</dbReference>
<protein>
    <submittedName>
        <fullName evidence="2">Phosphinothricin acetyltransferase</fullName>
    </submittedName>
</protein>
<dbReference type="PANTHER" id="PTHR43072:SF8">
    <property type="entry name" value="ACYLTRANSFERASE FABY-RELATED"/>
    <property type="match status" value="1"/>
</dbReference>
<sequence>MPFGARRRYVRAVTHAIRPATEADIPAIASIYGDAVSTGTASFELEPPTVAEMARRFAVLREGGFPYLVAVRDGAIAGYAYAGPYHQRAAYRSTLEDSIYVARSARGGGVGRALLAALIAESERIGGRAMIAVIAESGSNASVALHAGLGFTPVGTLSGVGYKHERWLDVTLMQLLLGQGRSTPPTRV</sequence>
<reference evidence="3" key="1">
    <citation type="submission" date="2016-10" db="EMBL/GenBank/DDBJ databases">
        <authorList>
            <person name="Varghese N."/>
            <person name="Submissions S."/>
        </authorList>
    </citation>
    <scope>NUCLEOTIDE SEQUENCE [LARGE SCALE GENOMIC DNA]</scope>
    <source>
        <strain evidence="3">BL36</strain>
    </source>
</reference>
<dbReference type="InterPro" id="IPR000182">
    <property type="entry name" value="GNAT_dom"/>
</dbReference>
<evidence type="ECO:0000259" key="1">
    <source>
        <dbReference type="PROSITE" id="PS51186"/>
    </source>
</evidence>
<dbReference type="STRING" id="582667.SAMN05192568_101463"/>
<name>A0A1I4LQV0_9HYPH</name>
<dbReference type="GO" id="GO:0016747">
    <property type="term" value="F:acyltransferase activity, transferring groups other than amino-acyl groups"/>
    <property type="evidence" value="ECO:0007669"/>
    <property type="project" value="InterPro"/>
</dbReference>
<proteinExistence type="predicted"/>
<dbReference type="Proteomes" id="UP000199048">
    <property type="component" value="Unassembled WGS sequence"/>
</dbReference>
<feature type="domain" description="N-acetyltransferase" evidence="1">
    <location>
        <begin position="15"/>
        <end position="178"/>
    </location>
</feature>